<evidence type="ECO:0000313" key="1">
    <source>
        <dbReference type="EMBL" id="KRK35726.1"/>
    </source>
</evidence>
<dbReference type="STRING" id="357278.IV61_GL001159"/>
<dbReference type="RefSeq" id="WP_020090016.1">
    <property type="nucleotide sequence ID" value="NZ_AZCZ01000033.1"/>
</dbReference>
<accession>A0A0R1GNU8</accession>
<name>A0A0R1GNU8_9LACO</name>
<dbReference type="eggNOG" id="ENOG5030APQ">
    <property type="taxonomic scope" value="Bacteria"/>
</dbReference>
<dbReference type="OrthoDB" id="2246697at2"/>
<reference evidence="1 2" key="1">
    <citation type="journal article" date="2015" name="Genome Announc.">
        <title>Expanding the biotechnology potential of lactobacilli through comparative genomics of 213 strains and associated genera.</title>
        <authorList>
            <person name="Sun Z."/>
            <person name="Harris H.M."/>
            <person name="McCann A."/>
            <person name="Guo C."/>
            <person name="Argimon S."/>
            <person name="Zhang W."/>
            <person name="Yang X."/>
            <person name="Jeffery I.B."/>
            <person name="Cooney J.C."/>
            <person name="Kagawa T.F."/>
            <person name="Liu W."/>
            <person name="Song Y."/>
            <person name="Salvetti E."/>
            <person name="Wrobel A."/>
            <person name="Rasinkangas P."/>
            <person name="Parkhill J."/>
            <person name="Rea M.C."/>
            <person name="O'Sullivan O."/>
            <person name="Ritari J."/>
            <person name="Douillard F.P."/>
            <person name="Paul Ross R."/>
            <person name="Yang R."/>
            <person name="Briner A.E."/>
            <person name="Felis G.E."/>
            <person name="de Vos W.M."/>
            <person name="Barrangou R."/>
            <person name="Klaenhammer T.R."/>
            <person name="Caufield P.W."/>
            <person name="Cui Y."/>
            <person name="Zhang H."/>
            <person name="O'Toole P.W."/>
        </authorList>
    </citation>
    <scope>NUCLEOTIDE SEQUENCE [LARGE SCALE GENOMIC DNA]</scope>
    <source>
        <strain evidence="1 2">ATCC 53295</strain>
    </source>
</reference>
<dbReference type="EMBL" id="AZCZ01000033">
    <property type="protein sequence ID" value="KRK35726.1"/>
    <property type="molecule type" value="Genomic_DNA"/>
</dbReference>
<dbReference type="Proteomes" id="UP000051176">
    <property type="component" value="Unassembled WGS sequence"/>
</dbReference>
<dbReference type="PATRIC" id="fig|1267003.4.peg.1422"/>
<gene>
    <name evidence="1" type="ORF">FD07_GL001344</name>
</gene>
<evidence type="ECO:0000313" key="2">
    <source>
        <dbReference type="Proteomes" id="UP000051176"/>
    </source>
</evidence>
<keyword evidence="2" id="KW-1185">Reference proteome</keyword>
<protein>
    <submittedName>
        <fullName evidence="1">Uncharacterized protein</fullName>
    </submittedName>
</protein>
<proteinExistence type="predicted"/>
<comment type="caution">
    <text evidence="1">The sequence shown here is derived from an EMBL/GenBank/DDBJ whole genome shotgun (WGS) entry which is preliminary data.</text>
</comment>
<dbReference type="AlphaFoldDB" id="A0A0R1GNU8"/>
<organism evidence="1 2">
    <name type="scientific">Levilactobacillus parabrevis ATCC 53295</name>
    <dbReference type="NCBI Taxonomy" id="1267003"/>
    <lineage>
        <taxon>Bacteria</taxon>
        <taxon>Bacillati</taxon>
        <taxon>Bacillota</taxon>
        <taxon>Bacilli</taxon>
        <taxon>Lactobacillales</taxon>
        <taxon>Lactobacillaceae</taxon>
        <taxon>Levilactobacillus</taxon>
    </lineage>
</organism>
<sequence>MNNTKGTVILMIDQTLDEILKLAREADLEKLMNRALYEKDVSKKAVYKALFDYALDEQQKKIINRKEFII</sequence>